<dbReference type="EMBL" id="BROD01000001">
    <property type="protein sequence ID" value="GKX65415.1"/>
    <property type="molecule type" value="Genomic_DNA"/>
</dbReference>
<dbReference type="Proteomes" id="UP001058074">
    <property type="component" value="Unassembled WGS sequence"/>
</dbReference>
<accession>A0ACB5R898</accession>
<name>A0ACB5R898_9CLOT</name>
<evidence type="ECO:0000313" key="2">
    <source>
        <dbReference type="Proteomes" id="UP001058074"/>
    </source>
</evidence>
<comment type="caution">
    <text evidence="1">The sequence shown here is derived from an EMBL/GenBank/DDBJ whole genome shotgun (WGS) entry which is preliminary data.</text>
</comment>
<evidence type="ECO:0000313" key="1">
    <source>
        <dbReference type="EMBL" id="GKX65415.1"/>
    </source>
</evidence>
<reference evidence="1" key="1">
    <citation type="journal article" date="2025" name="Int. J. Syst. Evol. Microbiol.">
        <title>Inconstantimicrobium mannanitabidum sp. nov., a novel member of the family Clostridiaceae isolated from anoxic soil under the treatment of reductive soil disinfestation.</title>
        <authorList>
            <person name="Ueki A."/>
            <person name="Tonouchi A."/>
            <person name="Honma S."/>
            <person name="Kaku N."/>
            <person name="Ueki K."/>
        </authorList>
    </citation>
    <scope>NUCLEOTIDE SEQUENCE</scope>
    <source>
        <strain evidence="1">TW13</strain>
    </source>
</reference>
<organism evidence="1 2">
    <name type="scientific">Inconstantimicrobium mannanitabidum</name>
    <dbReference type="NCBI Taxonomy" id="1604901"/>
    <lineage>
        <taxon>Bacteria</taxon>
        <taxon>Bacillati</taxon>
        <taxon>Bacillota</taxon>
        <taxon>Clostridia</taxon>
        <taxon>Eubacteriales</taxon>
        <taxon>Clostridiaceae</taxon>
        <taxon>Inconstantimicrobium</taxon>
    </lineage>
</organism>
<sequence length="437" mass="49038">MKINKLAIPLMLNNVSSMVIGICDQAMVGRTYLEGFASVGIIGSNIYSVTGILGAISVAFNILGSRAKGKDDYKQINNNLFFSMFFSIIIGSAFFTLSVIFGANILENFFNIHGNTLIDATIYLKIFSLSIGLNMILFNFSSYFKIINRTKYILYSSIISSVSNTMLDYVLIFGKLGFPKLGIAGNAIGSVMALGLGIVFYIIIIIKNKLFKSTKINMFRDAKEMMKISVPLALQDLVESTIIIFMMNYILSHIGLLEVSIYNLIFSIINIALMPMYAYSQAALNIVSEGIGAKDLNEIDVTVKACIRRALVFYMLICSIMFIFRNYIPKVITDDINLINNVPKYVFICIIANAANVPSCVLKYSIQALGGEKFVFFVTSIISILSMMLIYIFVCILDYKLNSVYIGLMINYIALNLVLYRKFKYLRTNMEYLNKKF</sequence>
<keyword evidence="2" id="KW-1185">Reference proteome</keyword>
<proteinExistence type="predicted"/>
<protein>
    <submittedName>
        <fullName evidence="1">MATE family efflux transporter</fullName>
    </submittedName>
</protein>
<gene>
    <name evidence="1" type="ORF">rsdtw13_06730</name>
</gene>